<evidence type="ECO:0000256" key="2">
    <source>
        <dbReference type="ARBA" id="ARBA00023110"/>
    </source>
</evidence>
<evidence type="ECO:0000259" key="6">
    <source>
        <dbReference type="PROSITE" id="PS50198"/>
    </source>
</evidence>
<dbReference type="PANTHER" id="PTHR10657:SF4">
    <property type="entry name" value="PEPTIDYL-PROLYL CIS-TRANS ISOMERASE-RELATED"/>
    <property type="match status" value="1"/>
</dbReference>
<dbReference type="PROSITE" id="PS50198">
    <property type="entry name" value="PPIC_PPIASE_2"/>
    <property type="match status" value="1"/>
</dbReference>
<evidence type="ECO:0000256" key="3">
    <source>
        <dbReference type="ARBA" id="ARBA00023235"/>
    </source>
</evidence>
<gene>
    <name evidence="7" type="ORF">PANT1444_LOCUS12912</name>
</gene>
<feature type="chain" id="PRO_5031606858" description="Peptidyl-prolyl cis-trans isomerase" evidence="5">
    <location>
        <begin position="19"/>
        <end position="191"/>
    </location>
</feature>
<dbReference type="InterPro" id="IPR051370">
    <property type="entry name" value="PPIase_Pin1"/>
</dbReference>
<dbReference type="GO" id="GO:0005829">
    <property type="term" value="C:cytosol"/>
    <property type="evidence" value="ECO:0007669"/>
    <property type="project" value="TreeGrafter"/>
</dbReference>
<dbReference type="SUPFAM" id="SSF54534">
    <property type="entry name" value="FKBP-like"/>
    <property type="match status" value="1"/>
</dbReference>
<proteinExistence type="predicted"/>
<dbReference type="EMBL" id="HBEP01022912">
    <property type="protein sequence ID" value="CAD8494296.1"/>
    <property type="molecule type" value="Transcribed_RNA"/>
</dbReference>
<dbReference type="AlphaFoldDB" id="A0A7S0ETD2"/>
<evidence type="ECO:0000256" key="4">
    <source>
        <dbReference type="PROSITE-ProRule" id="PRU00278"/>
    </source>
</evidence>
<organism evidence="7">
    <name type="scientific">Phaeocystis antarctica</name>
    <dbReference type="NCBI Taxonomy" id="33657"/>
    <lineage>
        <taxon>Eukaryota</taxon>
        <taxon>Haptista</taxon>
        <taxon>Haptophyta</taxon>
        <taxon>Prymnesiophyceae</taxon>
        <taxon>Phaeocystales</taxon>
        <taxon>Phaeocystaceae</taxon>
        <taxon>Phaeocystis</taxon>
    </lineage>
</organism>
<accession>A0A7S0ETD2</accession>
<feature type="signal peptide" evidence="5">
    <location>
        <begin position="1"/>
        <end position="18"/>
    </location>
</feature>
<reference evidence="7" key="1">
    <citation type="submission" date="2021-01" db="EMBL/GenBank/DDBJ databases">
        <authorList>
            <person name="Corre E."/>
            <person name="Pelletier E."/>
            <person name="Niang G."/>
            <person name="Scheremetjew M."/>
            <person name="Finn R."/>
            <person name="Kale V."/>
            <person name="Holt S."/>
            <person name="Cochrane G."/>
            <person name="Meng A."/>
            <person name="Brown T."/>
            <person name="Cohen L."/>
        </authorList>
    </citation>
    <scope>NUCLEOTIDE SEQUENCE</scope>
    <source>
        <strain evidence="7">CCMP1374</strain>
    </source>
</reference>
<dbReference type="GO" id="GO:0005634">
    <property type="term" value="C:nucleus"/>
    <property type="evidence" value="ECO:0007669"/>
    <property type="project" value="TreeGrafter"/>
</dbReference>
<dbReference type="EC" id="5.2.1.8" evidence="5"/>
<feature type="domain" description="PpiC" evidence="6">
    <location>
        <begin position="65"/>
        <end position="165"/>
    </location>
</feature>
<dbReference type="Pfam" id="PF00639">
    <property type="entry name" value="Rotamase"/>
    <property type="match status" value="1"/>
</dbReference>
<keyword evidence="3 4" id="KW-0413">Isomerase</keyword>
<keyword evidence="2 4" id="KW-0697">Rotamase</keyword>
<comment type="catalytic activity">
    <reaction evidence="1 5">
        <text>[protein]-peptidylproline (omega=180) = [protein]-peptidylproline (omega=0)</text>
        <dbReference type="Rhea" id="RHEA:16237"/>
        <dbReference type="Rhea" id="RHEA-COMP:10747"/>
        <dbReference type="Rhea" id="RHEA-COMP:10748"/>
        <dbReference type="ChEBI" id="CHEBI:83833"/>
        <dbReference type="ChEBI" id="CHEBI:83834"/>
        <dbReference type="EC" id="5.2.1.8"/>
    </reaction>
</comment>
<dbReference type="PROSITE" id="PS51257">
    <property type="entry name" value="PROKAR_LIPOPROTEIN"/>
    <property type="match status" value="1"/>
</dbReference>
<dbReference type="Gene3D" id="3.10.50.40">
    <property type="match status" value="1"/>
</dbReference>
<protein>
    <recommendedName>
        <fullName evidence="5">Peptidyl-prolyl cis-trans isomerase</fullName>
        <ecNumber evidence="5">5.2.1.8</ecNumber>
    </recommendedName>
</protein>
<keyword evidence="5" id="KW-0732">Signal</keyword>
<name>A0A7S0ETD2_9EUKA</name>
<evidence type="ECO:0000256" key="5">
    <source>
        <dbReference type="RuleBase" id="RU363014"/>
    </source>
</evidence>
<dbReference type="InterPro" id="IPR046357">
    <property type="entry name" value="PPIase_dom_sf"/>
</dbReference>
<dbReference type="InterPro" id="IPR000297">
    <property type="entry name" value="PPIase_PpiC"/>
</dbReference>
<evidence type="ECO:0000256" key="1">
    <source>
        <dbReference type="ARBA" id="ARBA00000971"/>
    </source>
</evidence>
<dbReference type="GO" id="GO:0003755">
    <property type="term" value="F:peptidyl-prolyl cis-trans isomerase activity"/>
    <property type="evidence" value="ECO:0007669"/>
    <property type="project" value="UniProtKB-UniRule"/>
</dbReference>
<sequence length="191" mass="20708">MRRTVVLMLALFVSSCSCIHTGRAVVSRSRPVVMAGPGKPWETANVPRGKVVMNPFENLKQMQDQRVAGISHVNLAPGKCTLPLQEAIALMKTWKEEIGDDAEKFAERAKTDSDCPTAANGGNLGFIVRKNLCDQFDTVVFSEEPGRVYGPITTPAGLHLIYLHSCREPKSRGEALLGLPFSLGGEEGATK</sequence>
<evidence type="ECO:0000313" key="7">
    <source>
        <dbReference type="EMBL" id="CAD8494296.1"/>
    </source>
</evidence>
<dbReference type="PANTHER" id="PTHR10657">
    <property type="entry name" value="PEPTIDYL-PROLYL CIS-TRANS ISOMERASE"/>
    <property type="match status" value="1"/>
</dbReference>